<evidence type="ECO:0000256" key="13">
    <source>
        <dbReference type="ARBA" id="ARBA00023136"/>
    </source>
</evidence>
<keyword evidence="11" id="KW-0067">ATP-binding</keyword>
<dbReference type="InterPro" id="IPR003856">
    <property type="entry name" value="LPS_length_determ_N"/>
</dbReference>
<dbReference type="InterPro" id="IPR005702">
    <property type="entry name" value="Wzc-like_C"/>
</dbReference>
<keyword evidence="5" id="KW-1003">Cell membrane</keyword>
<dbReference type="Proteomes" id="UP000578569">
    <property type="component" value="Unassembled WGS sequence"/>
</dbReference>
<evidence type="ECO:0000256" key="4">
    <source>
        <dbReference type="ARBA" id="ARBA00011903"/>
    </source>
</evidence>
<evidence type="ECO:0000256" key="11">
    <source>
        <dbReference type="ARBA" id="ARBA00022840"/>
    </source>
</evidence>
<dbReference type="Pfam" id="PF13614">
    <property type="entry name" value="AAA_31"/>
    <property type="match status" value="1"/>
</dbReference>
<dbReference type="InterPro" id="IPR050445">
    <property type="entry name" value="Bact_polysacc_biosynth/exp"/>
</dbReference>
<evidence type="ECO:0000256" key="1">
    <source>
        <dbReference type="ARBA" id="ARBA00004429"/>
    </source>
</evidence>
<feature type="domain" description="AAA" evidence="19">
    <location>
        <begin position="555"/>
        <end position="667"/>
    </location>
</feature>
<evidence type="ECO:0000256" key="12">
    <source>
        <dbReference type="ARBA" id="ARBA00022989"/>
    </source>
</evidence>
<evidence type="ECO:0000256" key="14">
    <source>
        <dbReference type="ARBA" id="ARBA00023137"/>
    </source>
</evidence>
<evidence type="ECO:0000256" key="16">
    <source>
        <dbReference type="SAM" id="Coils"/>
    </source>
</evidence>
<evidence type="ECO:0000256" key="15">
    <source>
        <dbReference type="ARBA" id="ARBA00051245"/>
    </source>
</evidence>
<feature type="domain" description="Tyrosine-protein kinase G-rich" evidence="20">
    <location>
        <begin position="407"/>
        <end position="477"/>
    </location>
</feature>
<sequence length="744" mass="81607">MTQYPANPAAFPIVPAQQQTNTAIPYAAGPQGPEEEPLLRQYWRIMFRHRWIVLGVVGGFLLLAIVVSLLMQRLYTAEARLEIAREEAKIVDIAGAEEDRSSAAASAEFYQTQYELLQSRSLAESVVRDLRLSENFTFLAEGDADAAGGFKAVPRKDRFEEAVKLIDEGLEIAPVRNSSIVDVRFTDPAPALAAQITNSVVENYIENNLERRFERTKYAREFLERQLEETRQKLEQSERQATEYARRQNLIQVGGDGEDGAMRASQMLTTLDLQQLSEQLAIARAQRVRAEADFRAATGGAAATSSLSNQAVNMMRQSRAELRAELSKLESDFGPEFPRVVALKAQVAELDQQIAREEDRVRSSVRKDLEEKYRQALRNERSLQSRVNALKGNVLDEQQRSIAFNIIQRDVDTNRELYQALLQRYKEIGIAGGVGTNNVSIVDPARVPKHPSSPNLPLNLALGLVMGLIVGGASAFVAEQLADNVILPGEFRQKLGVPLLGTTPRLASDNIMGELSEDRSEISEAYFSTMTSIQFANERGTPATLLVTSSLPNEGKSTSAFALAKSLASVGRRVLLIDADMRNPSLHRLLGRTLGPGLSEILAARADINDYLSASDVEGLTVLLAGAIPSNPAELLASGHLEKILSGSLNHFDHVVIDGPPVIGLADAPQLARLVEGTVLVMEAGRTRVTQARQALERLRAVRANILGTILAKFDAKAEGYGYGYGYSYRYGANDDEQRPAIEG</sequence>
<proteinExistence type="inferred from homology"/>
<comment type="caution">
    <text evidence="21">The sequence shown here is derived from an EMBL/GenBank/DDBJ whole genome shotgun (WGS) entry which is preliminary data.</text>
</comment>
<evidence type="ECO:0000313" key="22">
    <source>
        <dbReference type="Proteomes" id="UP000578569"/>
    </source>
</evidence>
<evidence type="ECO:0000256" key="5">
    <source>
        <dbReference type="ARBA" id="ARBA00022475"/>
    </source>
</evidence>
<dbReference type="GO" id="GO:0005886">
    <property type="term" value="C:plasma membrane"/>
    <property type="evidence" value="ECO:0007669"/>
    <property type="project" value="UniProtKB-SubCell"/>
</dbReference>
<keyword evidence="13 17" id="KW-0472">Membrane</keyword>
<keyword evidence="16" id="KW-0175">Coiled coil</keyword>
<evidence type="ECO:0000256" key="9">
    <source>
        <dbReference type="ARBA" id="ARBA00022741"/>
    </source>
</evidence>
<evidence type="ECO:0000256" key="7">
    <source>
        <dbReference type="ARBA" id="ARBA00022679"/>
    </source>
</evidence>
<dbReference type="SUPFAM" id="SSF52540">
    <property type="entry name" value="P-loop containing nucleoside triphosphate hydrolases"/>
    <property type="match status" value="1"/>
</dbReference>
<keyword evidence="6" id="KW-0997">Cell inner membrane</keyword>
<keyword evidence="7" id="KW-0808">Transferase</keyword>
<dbReference type="InterPro" id="IPR027417">
    <property type="entry name" value="P-loop_NTPase"/>
</dbReference>
<gene>
    <name evidence="21" type="ORF">FHS50_000544</name>
</gene>
<feature type="coiled-coil region" evidence="16">
    <location>
        <begin position="273"/>
        <end position="386"/>
    </location>
</feature>
<dbReference type="AlphaFoldDB" id="A0A839YTC3"/>
<dbReference type="Gene3D" id="3.40.50.300">
    <property type="entry name" value="P-loop containing nucleotide triphosphate hydrolases"/>
    <property type="match status" value="1"/>
</dbReference>
<keyword evidence="22" id="KW-1185">Reference proteome</keyword>
<keyword evidence="12 17" id="KW-1133">Transmembrane helix</keyword>
<dbReference type="RefSeq" id="WP_183932859.1">
    <property type="nucleotide sequence ID" value="NZ_JACICF010000001.1"/>
</dbReference>
<dbReference type="EMBL" id="JACICF010000001">
    <property type="protein sequence ID" value="MBB3763521.1"/>
    <property type="molecule type" value="Genomic_DNA"/>
</dbReference>
<keyword evidence="10" id="KW-0418">Kinase</keyword>
<dbReference type="PANTHER" id="PTHR32309:SF13">
    <property type="entry name" value="FERRIC ENTEROBACTIN TRANSPORT PROTEIN FEPE"/>
    <property type="match status" value="1"/>
</dbReference>
<dbReference type="GO" id="GO:0004715">
    <property type="term" value="F:non-membrane spanning protein tyrosine kinase activity"/>
    <property type="evidence" value="ECO:0007669"/>
    <property type="project" value="UniProtKB-EC"/>
</dbReference>
<accession>A0A839YTC3</accession>
<evidence type="ECO:0000256" key="17">
    <source>
        <dbReference type="SAM" id="Phobius"/>
    </source>
</evidence>
<keyword evidence="14" id="KW-0829">Tyrosine-protein kinase</keyword>
<evidence type="ECO:0000256" key="6">
    <source>
        <dbReference type="ARBA" id="ARBA00022519"/>
    </source>
</evidence>
<evidence type="ECO:0000256" key="3">
    <source>
        <dbReference type="ARBA" id="ARBA00008883"/>
    </source>
</evidence>
<keyword evidence="9" id="KW-0547">Nucleotide-binding</keyword>
<dbReference type="PANTHER" id="PTHR32309">
    <property type="entry name" value="TYROSINE-PROTEIN KINASE"/>
    <property type="match status" value="1"/>
</dbReference>
<comment type="similarity">
    <text evidence="2">Belongs to the CpsD/CapB family.</text>
</comment>
<evidence type="ECO:0000256" key="10">
    <source>
        <dbReference type="ARBA" id="ARBA00022777"/>
    </source>
</evidence>
<evidence type="ECO:0000259" key="19">
    <source>
        <dbReference type="Pfam" id="PF13614"/>
    </source>
</evidence>
<dbReference type="Pfam" id="PF13807">
    <property type="entry name" value="GNVR"/>
    <property type="match status" value="1"/>
</dbReference>
<dbReference type="Pfam" id="PF02706">
    <property type="entry name" value="Wzz"/>
    <property type="match status" value="1"/>
</dbReference>
<dbReference type="EC" id="2.7.10.2" evidence="4"/>
<evidence type="ECO:0000256" key="2">
    <source>
        <dbReference type="ARBA" id="ARBA00007316"/>
    </source>
</evidence>
<feature type="transmembrane region" description="Helical" evidence="17">
    <location>
        <begin position="51"/>
        <end position="71"/>
    </location>
</feature>
<evidence type="ECO:0000259" key="18">
    <source>
        <dbReference type="Pfam" id="PF02706"/>
    </source>
</evidence>
<comment type="similarity">
    <text evidence="3">Belongs to the etk/wzc family.</text>
</comment>
<dbReference type="InterPro" id="IPR025669">
    <property type="entry name" value="AAA_dom"/>
</dbReference>
<feature type="coiled-coil region" evidence="16">
    <location>
        <begin position="206"/>
        <end position="247"/>
    </location>
</feature>
<dbReference type="CDD" id="cd05387">
    <property type="entry name" value="BY-kinase"/>
    <property type="match status" value="1"/>
</dbReference>
<protein>
    <recommendedName>
        <fullName evidence="4">non-specific protein-tyrosine kinase</fullName>
        <ecNumber evidence="4">2.7.10.2</ecNumber>
    </recommendedName>
</protein>
<evidence type="ECO:0000259" key="20">
    <source>
        <dbReference type="Pfam" id="PF13807"/>
    </source>
</evidence>
<dbReference type="InterPro" id="IPR032807">
    <property type="entry name" value="GNVR"/>
</dbReference>
<name>A0A839YTC3_9SPHN</name>
<dbReference type="GO" id="GO:0005524">
    <property type="term" value="F:ATP binding"/>
    <property type="evidence" value="ECO:0007669"/>
    <property type="project" value="UniProtKB-KW"/>
</dbReference>
<evidence type="ECO:0000313" key="21">
    <source>
        <dbReference type="EMBL" id="MBB3763521.1"/>
    </source>
</evidence>
<evidence type="ECO:0000256" key="8">
    <source>
        <dbReference type="ARBA" id="ARBA00022692"/>
    </source>
</evidence>
<organism evidence="21 22">
    <name type="scientific">Sphingomicrobium lutaoense</name>
    <dbReference type="NCBI Taxonomy" id="515949"/>
    <lineage>
        <taxon>Bacteria</taxon>
        <taxon>Pseudomonadati</taxon>
        <taxon>Pseudomonadota</taxon>
        <taxon>Alphaproteobacteria</taxon>
        <taxon>Sphingomonadales</taxon>
        <taxon>Sphingomonadaceae</taxon>
        <taxon>Sphingomicrobium</taxon>
    </lineage>
</organism>
<dbReference type="NCBIfam" id="TIGR01007">
    <property type="entry name" value="eps_fam"/>
    <property type="match status" value="1"/>
</dbReference>
<feature type="domain" description="Polysaccharide chain length determinant N-terminal" evidence="18">
    <location>
        <begin position="39"/>
        <end position="130"/>
    </location>
</feature>
<comment type="subcellular location">
    <subcellularLocation>
        <location evidence="1">Cell inner membrane</location>
        <topology evidence="1">Multi-pass membrane protein</topology>
    </subcellularLocation>
</comment>
<comment type="catalytic activity">
    <reaction evidence="15">
        <text>L-tyrosyl-[protein] + ATP = O-phospho-L-tyrosyl-[protein] + ADP + H(+)</text>
        <dbReference type="Rhea" id="RHEA:10596"/>
        <dbReference type="Rhea" id="RHEA-COMP:10136"/>
        <dbReference type="Rhea" id="RHEA-COMP:20101"/>
        <dbReference type="ChEBI" id="CHEBI:15378"/>
        <dbReference type="ChEBI" id="CHEBI:30616"/>
        <dbReference type="ChEBI" id="CHEBI:46858"/>
        <dbReference type="ChEBI" id="CHEBI:61978"/>
        <dbReference type="ChEBI" id="CHEBI:456216"/>
        <dbReference type="EC" id="2.7.10.2"/>
    </reaction>
</comment>
<reference evidence="21 22" key="1">
    <citation type="submission" date="2020-08" db="EMBL/GenBank/DDBJ databases">
        <title>Genomic Encyclopedia of Type Strains, Phase IV (KMG-IV): sequencing the most valuable type-strain genomes for metagenomic binning, comparative biology and taxonomic classification.</title>
        <authorList>
            <person name="Goeker M."/>
        </authorList>
    </citation>
    <scope>NUCLEOTIDE SEQUENCE [LARGE SCALE GENOMIC DNA]</scope>
    <source>
        <strain evidence="21 22">DSM 24194</strain>
    </source>
</reference>
<keyword evidence="8 17" id="KW-0812">Transmembrane</keyword>